<dbReference type="Gene3D" id="2.120.10.10">
    <property type="match status" value="1"/>
</dbReference>
<dbReference type="SUPFAM" id="SSF50939">
    <property type="entry name" value="Sialidases"/>
    <property type="match status" value="1"/>
</dbReference>
<dbReference type="Pfam" id="PF13088">
    <property type="entry name" value="BNR_2"/>
    <property type="match status" value="1"/>
</dbReference>
<feature type="domain" description="Sialidase" evidence="3">
    <location>
        <begin position="167"/>
        <end position="342"/>
    </location>
</feature>
<feature type="chain" id="PRO_5038617813" evidence="1">
    <location>
        <begin position="21"/>
        <end position="569"/>
    </location>
</feature>
<gene>
    <name evidence="4" type="ORF">SAMN05444920_110247</name>
</gene>
<keyword evidence="5" id="KW-1185">Reference proteome</keyword>
<dbReference type="AlphaFoldDB" id="A0A1H6EH34"/>
<keyword evidence="1" id="KW-0732">Signal</keyword>
<dbReference type="Proteomes" id="UP000236732">
    <property type="component" value="Unassembled WGS sequence"/>
</dbReference>
<sequence length="569" mass="60738">MVHRAVVAAMSVAAGLPAQAGPAQAGAGYCVLPDHSQQSAPSGAYLIDTASSLDWIHPNPPPAAPEPTESERLDFAGFPNVSALDTIGRDGAPAQKVITTYTTNVDKVVTLTNAASVSADGGLTFGPSSQTPLRESPIELHDGRYFATEYYLARTDPHTARLGVLTSSSLDDEEGWVRSEATLSTPGDLLHGGAAHGAPVQLADGTILITAYARYGHTGTYQAEVYASGDGGRTFARRGVIAEPSAEFVYNEAALEQTLDGSLLAVLRRDGGPYSTLHQSRSTDGGRTWSPVREVRFTGQDCVVRGVAPRLLLTPGGVLVLSAGRPDNWMAVSPDGLGEEWLEPRVTYHNRDGIWDTHGSSGYTGLAAVGAHRLIQVFDNCKLPGVNPDGLLNETTCPAHGLFEYGGWYAVKRLLFTVATPGGGRRLDLAALRHSGRLRIETTMRWSSPYRPRARPSGAIDGSTGYWSSAVAAGRGRYVLHLGRRHHLSRIGLSLRPGHPAGARVYVSDDGRSWGEPVVTITGRTDHALRYDEIGRAARHVKIVVEPTSGCDPEIGRECGILNEVELYS</sequence>
<dbReference type="SUPFAM" id="SSF49785">
    <property type="entry name" value="Galactose-binding domain-like"/>
    <property type="match status" value="1"/>
</dbReference>
<dbReference type="CDD" id="cd15482">
    <property type="entry name" value="Sialidase_non-viral"/>
    <property type="match status" value="1"/>
</dbReference>
<evidence type="ECO:0000259" key="2">
    <source>
        <dbReference type="Pfam" id="PF00754"/>
    </source>
</evidence>
<feature type="signal peptide" evidence="1">
    <location>
        <begin position="1"/>
        <end position="20"/>
    </location>
</feature>
<dbReference type="InterPro" id="IPR036278">
    <property type="entry name" value="Sialidase_sf"/>
</dbReference>
<dbReference type="EMBL" id="FNVT01000010">
    <property type="protein sequence ID" value="SEG97168.1"/>
    <property type="molecule type" value="Genomic_DNA"/>
</dbReference>
<evidence type="ECO:0000313" key="5">
    <source>
        <dbReference type="Proteomes" id="UP000236732"/>
    </source>
</evidence>
<organism evidence="4 5">
    <name type="scientific">Nonomuraea solani</name>
    <dbReference type="NCBI Taxonomy" id="1144553"/>
    <lineage>
        <taxon>Bacteria</taxon>
        <taxon>Bacillati</taxon>
        <taxon>Actinomycetota</taxon>
        <taxon>Actinomycetes</taxon>
        <taxon>Streptosporangiales</taxon>
        <taxon>Streptosporangiaceae</taxon>
        <taxon>Nonomuraea</taxon>
    </lineage>
</organism>
<dbReference type="RefSeq" id="WP_235030528.1">
    <property type="nucleotide sequence ID" value="NZ_FNVT01000010.1"/>
</dbReference>
<evidence type="ECO:0000313" key="4">
    <source>
        <dbReference type="EMBL" id="SEG97168.1"/>
    </source>
</evidence>
<feature type="domain" description="F5/8 type C" evidence="2">
    <location>
        <begin position="447"/>
        <end position="546"/>
    </location>
</feature>
<dbReference type="Pfam" id="PF00754">
    <property type="entry name" value="F5_F8_type_C"/>
    <property type="match status" value="1"/>
</dbReference>
<dbReference type="InterPro" id="IPR008979">
    <property type="entry name" value="Galactose-bd-like_sf"/>
</dbReference>
<dbReference type="InterPro" id="IPR000421">
    <property type="entry name" value="FA58C"/>
</dbReference>
<evidence type="ECO:0000259" key="3">
    <source>
        <dbReference type="Pfam" id="PF13088"/>
    </source>
</evidence>
<proteinExistence type="predicted"/>
<protein>
    <submittedName>
        <fullName evidence="4">F5/8 type C domain-containing protein</fullName>
    </submittedName>
</protein>
<reference evidence="4 5" key="1">
    <citation type="submission" date="2016-10" db="EMBL/GenBank/DDBJ databases">
        <authorList>
            <person name="de Groot N.N."/>
        </authorList>
    </citation>
    <scope>NUCLEOTIDE SEQUENCE [LARGE SCALE GENOMIC DNA]</scope>
    <source>
        <strain evidence="4 5">CGMCC 4.7037</strain>
    </source>
</reference>
<dbReference type="InterPro" id="IPR011040">
    <property type="entry name" value="Sialidase"/>
</dbReference>
<accession>A0A1H6EH34</accession>
<dbReference type="Gene3D" id="2.60.120.260">
    <property type="entry name" value="Galactose-binding domain-like"/>
    <property type="match status" value="1"/>
</dbReference>
<evidence type="ECO:0000256" key="1">
    <source>
        <dbReference type="SAM" id="SignalP"/>
    </source>
</evidence>
<name>A0A1H6EH34_9ACTN</name>